<proteinExistence type="predicted"/>
<dbReference type="InterPro" id="IPR029068">
    <property type="entry name" value="Glyas_Bleomycin-R_OHBP_Dase"/>
</dbReference>
<evidence type="ECO:0000313" key="2">
    <source>
        <dbReference type="EMBL" id="MBB6569660.1"/>
    </source>
</evidence>
<dbReference type="Gene3D" id="3.10.180.10">
    <property type="entry name" value="2,3-Dihydroxybiphenyl 1,2-Dioxygenase, domain 1"/>
    <property type="match status" value="1"/>
</dbReference>
<dbReference type="EMBL" id="JACHKF010000001">
    <property type="protein sequence ID" value="MBB6569660.1"/>
    <property type="molecule type" value="Genomic_DNA"/>
</dbReference>
<accession>A0A7Y4KXJ9</accession>
<comment type="caution">
    <text evidence="3">The sequence shown here is derived from an EMBL/GenBank/DDBJ whole genome shotgun (WGS) entry which is preliminary data.</text>
</comment>
<dbReference type="InterPro" id="IPR025870">
    <property type="entry name" value="Glyoxalase-like_dom"/>
</dbReference>
<feature type="domain" description="Glyoxalase-like" evidence="1">
    <location>
        <begin position="7"/>
        <end position="181"/>
    </location>
</feature>
<organism evidence="3 4">
    <name type="scientific">Kribbella sandramycini</name>
    <dbReference type="NCBI Taxonomy" id="60450"/>
    <lineage>
        <taxon>Bacteria</taxon>
        <taxon>Bacillati</taxon>
        <taxon>Actinomycetota</taxon>
        <taxon>Actinomycetes</taxon>
        <taxon>Propionibacteriales</taxon>
        <taxon>Kribbellaceae</taxon>
        <taxon>Kribbella</taxon>
    </lineage>
</organism>
<keyword evidence="4" id="KW-1185">Reference proteome</keyword>
<gene>
    <name evidence="2" type="ORF">HNR71_005297</name>
    <name evidence="3" type="ORF">HPO96_09650</name>
</gene>
<dbReference type="EMBL" id="JABJRC010000002">
    <property type="protein sequence ID" value="NOL40508.1"/>
    <property type="molecule type" value="Genomic_DNA"/>
</dbReference>
<reference evidence="3 4" key="1">
    <citation type="submission" date="2020-05" db="EMBL/GenBank/DDBJ databases">
        <title>Genome sequence of Kribbella sandramycini ATCC 39419.</title>
        <authorList>
            <person name="Maclea K.S."/>
            <person name="Fair J.L."/>
        </authorList>
    </citation>
    <scope>NUCLEOTIDE SEQUENCE [LARGE SCALE GENOMIC DNA]</scope>
    <source>
        <strain evidence="3 4">ATCC 39419</strain>
    </source>
</reference>
<evidence type="ECO:0000313" key="3">
    <source>
        <dbReference type="EMBL" id="NOL40508.1"/>
    </source>
</evidence>
<reference evidence="2 5" key="2">
    <citation type="submission" date="2020-08" db="EMBL/GenBank/DDBJ databases">
        <title>Sequencing the genomes of 1000 actinobacteria strains.</title>
        <authorList>
            <person name="Klenk H.-P."/>
        </authorList>
    </citation>
    <scope>NUCLEOTIDE SEQUENCE [LARGE SCALE GENOMIC DNA]</scope>
    <source>
        <strain evidence="2 5">DSM 15626</strain>
    </source>
</reference>
<dbReference type="Pfam" id="PF13468">
    <property type="entry name" value="Glyoxalase_3"/>
    <property type="match status" value="1"/>
</dbReference>
<dbReference type="Proteomes" id="UP000534306">
    <property type="component" value="Unassembled WGS sequence"/>
</dbReference>
<protein>
    <recommendedName>
        <fullName evidence="1">Glyoxalase-like domain-containing protein</fullName>
    </recommendedName>
</protein>
<dbReference type="RefSeq" id="WP_171673005.1">
    <property type="nucleotide sequence ID" value="NZ_BAAAGT010000002.1"/>
</dbReference>
<dbReference type="AlphaFoldDB" id="A0A7Y4KXJ9"/>
<dbReference type="SUPFAM" id="SSF54593">
    <property type="entry name" value="Glyoxalase/Bleomycin resistance protein/Dihydroxybiphenyl dioxygenase"/>
    <property type="match status" value="1"/>
</dbReference>
<name>A0A7Y4KXJ9_9ACTN</name>
<dbReference type="Proteomes" id="UP000553957">
    <property type="component" value="Unassembled WGS sequence"/>
</dbReference>
<evidence type="ECO:0000313" key="5">
    <source>
        <dbReference type="Proteomes" id="UP000553957"/>
    </source>
</evidence>
<sequence>MKLRSSHVLCKVADISAAVRDFTGQGFTVTWGSRPDKAHNALLWFPEGPFVELFELPARAAVLRWPVGLRYGAPAGQRIAAWARSAPGWADLALETDAQHLRAEYAELSRLDLPVSRILKGRRTNPDGSKVGYQFLAPAPAGLPFIVSSYDPPQRPAEIAHPNGAKSVARIRFGVAAQDRAGLEALIGPDPWLDVVPAEQTGVQSVELNGAQFAGGL</sequence>
<evidence type="ECO:0000313" key="4">
    <source>
        <dbReference type="Proteomes" id="UP000534306"/>
    </source>
</evidence>
<evidence type="ECO:0000259" key="1">
    <source>
        <dbReference type="Pfam" id="PF13468"/>
    </source>
</evidence>